<dbReference type="PROSITE" id="PS50195">
    <property type="entry name" value="PX"/>
    <property type="match status" value="1"/>
</dbReference>
<protein>
    <recommendedName>
        <fullName evidence="2">PX domain-containing protein</fullName>
    </recommendedName>
</protein>
<organism evidence="3">
    <name type="scientific">Bigelowiella natans</name>
    <name type="common">Pedinomonas minutissima</name>
    <name type="synonym">Chlorarachnion sp. (strain CCMP621)</name>
    <dbReference type="NCBI Taxonomy" id="227086"/>
    <lineage>
        <taxon>Eukaryota</taxon>
        <taxon>Sar</taxon>
        <taxon>Rhizaria</taxon>
        <taxon>Cercozoa</taxon>
        <taxon>Chlorarachniophyceae</taxon>
        <taxon>Bigelowiella</taxon>
    </lineage>
</organism>
<dbReference type="PANTHER" id="PTHR22775">
    <property type="entry name" value="SORTING NEXIN"/>
    <property type="match status" value="1"/>
</dbReference>
<name>A0A6T9YST3_BIGNA</name>
<dbReference type="PANTHER" id="PTHR22775:SF3">
    <property type="entry name" value="SORTING NEXIN-13"/>
    <property type="match status" value="1"/>
</dbReference>
<dbReference type="AlphaFoldDB" id="A0A6T9YST3"/>
<proteinExistence type="predicted"/>
<accession>A0A6T9YST3</accession>
<reference evidence="3" key="1">
    <citation type="submission" date="2021-01" db="EMBL/GenBank/DDBJ databases">
        <authorList>
            <person name="Corre E."/>
            <person name="Pelletier E."/>
            <person name="Niang G."/>
            <person name="Scheremetjew M."/>
            <person name="Finn R."/>
            <person name="Kale V."/>
            <person name="Holt S."/>
            <person name="Cochrane G."/>
            <person name="Meng A."/>
            <person name="Brown T."/>
            <person name="Cohen L."/>
        </authorList>
    </citation>
    <scope>NUCLEOTIDE SEQUENCE</scope>
    <source>
        <strain evidence="3">CCMP1258.1</strain>
    </source>
</reference>
<dbReference type="CDD" id="cd06093">
    <property type="entry name" value="PX_domain"/>
    <property type="match status" value="1"/>
</dbReference>
<feature type="domain" description="PX" evidence="2">
    <location>
        <begin position="110"/>
        <end position="233"/>
    </location>
</feature>
<dbReference type="Gene3D" id="3.30.1520.10">
    <property type="entry name" value="Phox-like domain"/>
    <property type="match status" value="1"/>
</dbReference>
<dbReference type="EMBL" id="HBHA01002017">
    <property type="protein sequence ID" value="CAD9581449.1"/>
    <property type="molecule type" value="Transcribed_RNA"/>
</dbReference>
<evidence type="ECO:0000313" key="3">
    <source>
        <dbReference type="EMBL" id="CAD9581449.1"/>
    </source>
</evidence>
<gene>
    <name evidence="3" type="ORF">BIGN1055_LOCUS1295</name>
</gene>
<evidence type="ECO:0000256" key="1">
    <source>
        <dbReference type="SAM" id="MobiDB-lite"/>
    </source>
</evidence>
<dbReference type="SUPFAM" id="SSF64268">
    <property type="entry name" value="PX domain"/>
    <property type="match status" value="1"/>
</dbReference>
<sequence length="255" mass="29203">MGNSVGTLGWVIRNWRIDVGGETHWIQLRHYTPTASFELFLDGEEVASERKVTKMEPISFSIGGADGKVTPSLATYSQITKGFTYKCTFDGQKIPELVFDTQQPESLCEHIKARLLPCAMIRKSGESKIVYYKVEVTNGDPLQKETYVLKKRFSDFEKLDHLVRSSFSGHQLMSNLPPKPSKSVKLWTDHLEKSFVQQRRGELNRYLTKLFNVKKVCANPDFANFFRKPTEEDKFHVDEETDEPDSSKKEAAKID</sequence>
<dbReference type="InterPro" id="IPR001683">
    <property type="entry name" value="PX_dom"/>
</dbReference>
<dbReference type="InterPro" id="IPR036871">
    <property type="entry name" value="PX_dom_sf"/>
</dbReference>
<feature type="compositionally biased region" description="Basic and acidic residues" evidence="1">
    <location>
        <begin position="245"/>
        <end position="255"/>
    </location>
</feature>
<dbReference type="SMART" id="SM00312">
    <property type="entry name" value="PX"/>
    <property type="match status" value="1"/>
</dbReference>
<dbReference type="Pfam" id="PF00787">
    <property type="entry name" value="PX"/>
    <property type="match status" value="1"/>
</dbReference>
<dbReference type="GO" id="GO:0035091">
    <property type="term" value="F:phosphatidylinositol binding"/>
    <property type="evidence" value="ECO:0007669"/>
    <property type="project" value="InterPro"/>
</dbReference>
<evidence type="ECO:0000259" key="2">
    <source>
        <dbReference type="PROSITE" id="PS50195"/>
    </source>
</evidence>
<feature type="region of interest" description="Disordered" evidence="1">
    <location>
        <begin position="233"/>
        <end position="255"/>
    </location>
</feature>